<evidence type="ECO:0000313" key="3">
    <source>
        <dbReference type="Proteomes" id="UP000217257"/>
    </source>
</evidence>
<proteinExistence type="predicted"/>
<dbReference type="AlphaFoldDB" id="A0A250IZP5"/>
<dbReference type="EMBL" id="CP022098">
    <property type="protein sequence ID" value="ATB36738.1"/>
    <property type="molecule type" value="Genomic_DNA"/>
</dbReference>
<sequence length="61" mass="6782">MQPREAWEGPDSALPVKDQGWPGEQAQREAGAYLSASRTTETRDGASLFEKPKLRLPQGRE</sequence>
<evidence type="ECO:0000256" key="1">
    <source>
        <dbReference type="SAM" id="MobiDB-lite"/>
    </source>
</evidence>
<feature type="compositionally biased region" description="Basic and acidic residues" evidence="1">
    <location>
        <begin position="40"/>
        <end position="61"/>
    </location>
</feature>
<dbReference type="KEGG" id="cfus:CYFUS_002153"/>
<evidence type="ECO:0000313" key="2">
    <source>
        <dbReference type="EMBL" id="ATB36738.1"/>
    </source>
</evidence>
<gene>
    <name evidence="2" type="ORF">CYFUS_002153</name>
</gene>
<organism evidence="2 3">
    <name type="scientific">Cystobacter fuscus</name>
    <dbReference type="NCBI Taxonomy" id="43"/>
    <lineage>
        <taxon>Bacteria</taxon>
        <taxon>Pseudomonadati</taxon>
        <taxon>Myxococcota</taxon>
        <taxon>Myxococcia</taxon>
        <taxon>Myxococcales</taxon>
        <taxon>Cystobacterineae</taxon>
        <taxon>Archangiaceae</taxon>
        <taxon>Cystobacter</taxon>
    </lineage>
</organism>
<protein>
    <submittedName>
        <fullName evidence="2">Uncharacterized protein</fullName>
    </submittedName>
</protein>
<name>A0A250IZP5_9BACT</name>
<reference evidence="2 3" key="1">
    <citation type="submission" date="2017-06" db="EMBL/GenBank/DDBJ databases">
        <title>Sequencing and comparative analysis of myxobacterial genomes.</title>
        <authorList>
            <person name="Rupp O."/>
            <person name="Goesmann A."/>
            <person name="Sogaard-Andersen L."/>
        </authorList>
    </citation>
    <scope>NUCLEOTIDE SEQUENCE [LARGE SCALE GENOMIC DNA]</scope>
    <source>
        <strain evidence="2 3">DSM 52655</strain>
    </source>
</reference>
<accession>A0A250IZP5</accession>
<feature type="region of interest" description="Disordered" evidence="1">
    <location>
        <begin position="1"/>
        <end position="61"/>
    </location>
</feature>
<dbReference type="Proteomes" id="UP000217257">
    <property type="component" value="Chromosome"/>
</dbReference>